<evidence type="ECO:0000313" key="1">
    <source>
        <dbReference type="EMBL" id="PON76991.1"/>
    </source>
</evidence>
<accession>A0A2P5DUL5</accession>
<proteinExistence type="predicted"/>
<gene>
    <name evidence="1" type="ORF">PanWU01x14_030000</name>
</gene>
<comment type="caution">
    <text evidence="1">The sequence shown here is derived from an EMBL/GenBank/DDBJ whole genome shotgun (WGS) entry which is preliminary data.</text>
</comment>
<dbReference type="Proteomes" id="UP000237105">
    <property type="component" value="Unassembled WGS sequence"/>
</dbReference>
<sequence>MHKDYQNNKGTNNEFERELANILIDLDENTWKKYIGYF</sequence>
<name>A0A2P5DUL5_PARAD</name>
<dbReference type="EMBL" id="JXTB01000015">
    <property type="protein sequence ID" value="PON76991.1"/>
    <property type="molecule type" value="Genomic_DNA"/>
</dbReference>
<evidence type="ECO:0000313" key="2">
    <source>
        <dbReference type="Proteomes" id="UP000237105"/>
    </source>
</evidence>
<dbReference type="AlphaFoldDB" id="A0A2P5DUL5"/>
<keyword evidence="2" id="KW-1185">Reference proteome</keyword>
<reference evidence="2" key="1">
    <citation type="submission" date="2016-06" db="EMBL/GenBank/DDBJ databases">
        <title>Parallel loss of symbiosis genes in relatives of nitrogen-fixing non-legume Parasponia.</title>
        <authorList>
            <person name="Van Velzen R."/>
            <person name="Holmer R."/>
            <person name="Bu F."/>
            <person name="Rutten L."/>
            <person name="Van Zeijl A."/>
            <person name="Liu W."/>
            <person name="Santuari L."/>
            <person name="Cao Q."/>
            <person name="Sharma T."/>
            <person name="Shen D."/>
            <person name="Roswanjaya Y."/>
            <person name="Wardhani T."/>
            <person name="Kalhor M.S."/>
            <person name="Jansen J."/>
            <person name="Van den Hoogen J."/>
            <person name="Gungor B."/>
            <person name="Hartog M."/>
            <person name="Hontelez J."/>
            <person name="Verver J."/>
            <person name="Yang W.-C."/>
            <person name="Schijlen E."/>
            <person name="Repin R."/>
            <person name="Schilthuizen M."/>
            <person name="Schranz E."/>
            <person name="Heidstra R."/>
            <person name="Miyata K."/>
            <person name="Fedorova E."/>
            <person name="Kohlen W."/>
            <person name="Bisseling T."/>
            <person name="Smit S."/>
            <person name="Geurts R."/>
        </authorList>
    </citation>
    <scope>NUCLEOTIDE SEQUENCE [LARGE SCALE GENOMIC DNA]</scope>
    <source>
        <strain evidence="2">cv. WU1-14</strain>
    </source>
</reference>
<protein>
    <submittedName>
        <fullName evidence="1">Uncharacterized protein</fullName>
    </submittedName>
</protein>
<organism evidence="1 2">
    <name type="scientific">Parasponia andersonii</name>
    <name type="common">Sponia andersonii</name>
    <dbReference type="NCBI Taxonomy" id="3476"/>
    <lineage>
        <taxon>Eukaryota</taxon>
        <taxon>Viridiplantae</taxon>
        <taxon>Streptophyta</taxon>
        <taxon>Embryophyta</taxon>
        <taxon>Tracheophyta</taxon>
        <taxon>Spermatophyta</taxon>
        <taxon>Magnoliopsida</taxon>
        <taxon>eudicotyledons</taxon>
        <taxon>Gunneridae</taxon>
        <taxon>Pentapetalae</taxon>
        <taxon>rosids</taxon>
        <taxon>fabids</taxon>
        <taxon>Rosales</taxon>
        <taxon>Cannabaceae</taxon>
        <taxon>Parasponia</taxon>
    </lineage>
</organism>